<feature type="domain" description="Thioredoxin" evidence="10">
    <location>
        <begin position="12"/>
        <end position="204"/>
    </location>
</feature>
<evidence type="ECO:0000256" key="5">
    <source>
        <dbReference type="ARBA" id="ARBA00023157"/>
    </source>
</evidence>
<feature type="chain" id="PRO_5015142736" description="Thiol:disulfide interchange protein" evidence="9">
    <location>
        <begin position="21"/>
        <end position="218"/>
    </location>
</feature>
<dbReference type="InterPro" id="IPR013766">
    <property type="entry name" value="Thioredoxin_domain"/>
</dbReference>
<evidence type="ECO:0000256" key="8">
    <source>
        <dbReference type="PIRSR" id="PIRSR001488-1"/>
    </source>
</evidence>
<protein>
    <recommendedName>
        <fullName evidence="7">Thiol:disulfide interchange protein</fullName>
    </recommendedName>
</protein>
<evidence type="ECO:0000256" key="4">
    <source>
        <dbReference type="ARBA" id="ARBA00022764"/>
    </source>
</evidence>
<dbReference type="PROSITE" id="PS51352">
    <property type="entry name" value="THIOREDOXIN_2"/>
    <property type="match status" value="1"/>
</dbReference>
<dbReference type="PIRSF" id="PIRSF001488">
    <property type="entry name" value="Tdi_protein"/>
    <property type="match status" value="1"/>
</dbReference>
<evidence type="ECO:0000313" key="12">
    <source>
        <dbReference type="Proteomes" id="UP000241074"/>
    </source>
</evidence>
<evidence type="ECO:0000256" key="9">
    <source>
        <dbReference type="SAM" id="SignalP"/>
    </source>
</evidence>
<dbReference type="GO" id="GO:0016491">
    <property type="term" value="F:oxidoreductase activity"/>
    <property type="evidence" value="ECO:0007669"/>
    <property type="project" value="InterPro"/>
</dbReference>
<dbReference type="RefSeq" id="WP_106892384.1">
    <property type="nucleotide sequence ID" value="NZ_CP027860.1"/>
</dbReference>
<dbReference type="Gene3D" id="3.40.30.10">
    <property type="entry name" value="Glutaredoxin"/>
    <property type="match status" value="1"/>
</dbReference>
<feature type="signal peptide" evidence="9">
    <location>
        <begin position="1"/>
        <end position="20"/>
    </location>
</feature>
<proteinExistence type="inferred from homology"/>
<comment type="similarity">
    <text evidence="2">Belongs to the thioredoxin family. DsbA subfamily.</text>
</comment>
<dbReference type="Pfam" id="PF01323">
    <property type="entry name" value="DSBA"/>
    <property type="match status" value="1"/>
</dbReference>
<dbReference type="PANTHER" id="PTHR35891">
    <property type="entry name" value="THIOL:DISULFIDE INTERCHANGE PROTEIN DSBA"/>
    <property type="match status" value="1"/>
</dbReference>
<keyword evidence="3 9" id="KW-0732">Signal</keyword>
<dbReference type="AlphaFoldDB" id="A0A2P1PUE3"/>
<keyword evidence="6" id="KW-0676">Redox-active center</keyword>
<evidence type="ECO:0000259" key="10">
    <source>
        <dbReference type="PROSITE" id="PS51352"/>
    </source>
</evidence>
<dbReference type="EMBL" id="CP027860">
    <property type="protein sequence ID" value="AVP98463.1"/>
    <property type="molecule type" value="Genomic_DNA"/>
</dbReference>
<keyword evidence="4 7" id="KW-0574">Periplasm</keyword>
<dbReference type="InterPro" id="IPR023205">
    <property type="entry name" value="DsbA/DsbL"/>
</dbReference>
<dbReference type="InterPro" id="IPR001853">
    <property type="entry name" value="DSBA-like_thioredoxin_dom"/>
</dbReference>
<feature type="disulfide bond" description="Redox-active" evidence="8">
    <location>
        <begin position="57"/>
        <end position="60"/>
    </location>
</feature>
<dbReference type="SUPFAM" id="SSF52833">
    <property type="entry name" value="Thioredoxin-like"/>
    <property type="match status" value="1"/>
</dbReference>
<evidence type="ECO:0000256" key="6">
    <source>
        <dbReference type="ARBA" id="ARBA00023284"/>
    </source>
</evidence>
<dbReference type="InterPro" id="IPR036249">
    <property type="entry name" value="Thioredoxin-like_sf"/>
</dbReference>
<dbReference type="GO" id="GO:0042597">
    <property type="term" value="C:periplasmic space"/>
    <property type="evidence" value="ECO:0007669"/>
    <property type="project" value="UniProtKB-SubCell"/>
</dbReference>
<evidence type="ECO:0000256" key="1">
    <source>
        <dbReference type="ARBA" id="ARBA00004418"/>
    </source>
</evidence>
<evidence type="ECO:0000256" key="2">
    <source>
        <dbReference type="ARBA" id="ARBA00005791"/>
    </source>
</evidence>
<name>A0A2P1PUE3_9GAMM</name>
<dbReference type="Proteomes" id="UP000241074">
    <property type="component" value="Chromosome"/>
</dbReference>
<dbReference type="KEGG" id="xba:C7S18_15265"/>
<sequence>MFARALLLIAGLAAGSAVLAQPVPYQEGTHYFRVDPAQPTTAPADKVEVIEVFSYACIHCAHFEPIVAEWKKTAPASIQFSYMPAVFNPTWEVFARAFYAAEVLGIQKQSHEALFKAIHEEKRPFRSGEDVAKFYTAYGKTDAQFLDAMKSFGVEMKLNRAVQQVPKYGVDGTPTVIVAGKYRVTGGSAGSMEKIFDVVKFLVDKELAERAAKPAAKS</sequence>
<dbReference type="PANTHER" id="PTHR35891:SF2">
    <property type="entry name" value="THIOL:DISULFIDE INTERCHANGE PROTEIN DSBA"/>
    <property type="match status" value="1"/>
</dbReference>
<evidence type="ECO:0000313" key="11">
    <source>
        <dbReference type="EMBL" id="AVP98463.1"/>
    </source>
</evidence>
<reference evidence="11 12" key="1">
    <citation type="submission" date="2018-03" db="EMBL/GenBank/DDBJ databases">
        <title>Ahniella affigens gen. nov., sp. nov., a gammaproteobacterium isolated from sandy soil near a stream.</title>
        <authorList>
            <person name="Ko Y."/>
            <person name="Kim J.-H."/>
        </authorList>
    </citation>
    <scope>NUCLEOTIDE SEQUENCE [LARGE SCALE GENOMIC DNA]</scope>
    <source>
        <strain evidence="11 12">D13</strain>
    </source>
</reference>
<evidence type="ECO:0000256" key="3">
    <source>
        <dbReference type="ARBA" id="ARBA00022729"/>
    </source>
</evidence>
<dbReference type="InterPro" id="IPR050824">
    <property type="entry name" value="Thiol_disulfide_DsbA"/>
</dbReference>
<organism evidence="11 12">
    <name type="scientific">Ahniella affigens</name>
    <dbReference type="NCBI Taxonomy" id="2021234"/>
    <lineage>
        <taxon>Bacteria</taxon>
        <taxon>Pseudomonadati</taxon>
        <taxon>Pseudomonadota</taxon>
        <taxon>Gammaproteobacteria</taxon>
        <taxon>Lysobacterales</taxon>
        <taxon>Rhodanobacteraceae</taxon>
        <taxon>Ahniella</taxon>
    </lineage>
</organism>
<comment type="subcellular location">
    <subcellularLocation>
        <location evidence="1 7">Periplasm</location>
    </subcellularLocation>
</comment>
<reference evidence="11 12" key="2">
    <citation type="submission" date="2018-03" db="EMBL/GenBank/DDBJ databases">
        <authorList>
            <person name="Keele B.F."/>
        </authorList>
    </citation>
    <scope>NUCLEOTIDE SEQUENCE [LARGE SCALE GENOMIC DNA]</scope>
    <source>
        <strain evidence="11 12">D13</strain>
    </source>
</reference>
<gene>
    <name evidence="11" type="ORF">C7S18_15265</name>
</gene>
<dbReference type="OrthoDB" id="9784896at2"/>
<dbReference type="CDD" id="cd03019">
    <property type="entry name" value="DsbA_DsbA"/>
    <property type="match status" value="1"/>
</dbReference>
<keyword evidence="12" id="KW-1185">Reference proteome</keyword>
<accession>A0A2P1PUE3</accession>
<evidence type="ECO:0000256" key="7">
    <source>
        <dbReference type="PIRNR" id="PIRNR001488"/>
    </source>
</evidence>
<keyword evidence="5 7" id="KW-1015">Disulfide bond</keyword>